<dbReference type="InterPro" id="IPR013098">
    <property type="entry name" value="Ig_I-set"/>
</dbReference>
<evidence type="ECO:0000256" key="3">
    <source>
        <dbReference type="ARBA" id="ARBA00022729"/>
    </source>
</evidence>
<dbReference type="Pfam" id="PF07679">
    <property type="entry name" value="I-set"/>
    <property type="match status" value="1"/>
</dbReference>
<dbReference type="InterPro" id="IPR003598">
    <property type="entry name" value="Ig_sub2"/>
</dbReference>
<evidence type="ECO:0000256" key="7">
    <source>
        <dbReference type="ARBA" id="ARBA00023180"/>
    </source>
</evidence>
<dbReference type="AlphaFoldDB" id="A0AAE1FPD3"/>
<evidence type="ECO:0000313" key="11">
    <source>
        <dbReference type="EMBL" id="KAK3878007.1"/>
    </source>
</evidence>
<dbReference type="Gene3D" id="2.60.40.10">
    <property type="entry name" value="Immunoglobulins"/>
    <property type="match status" value="2"/>
</dbReference>
<evidence type="ECO:0000256" key="9">
    <source>
        <dbReference type="SAM" id="MobiDB-lite"/>
    </source>
</evidence>
<dbReference type="EMBL" id="JAWQEG010001600">
    <property type="protein sequence ID" value="KAK3878007.1"/>
    <property type="molecule type" value="Genomic_DNA"/>
</dbReference>
<reference evidence="11" key="1">
    <citation type="submission" date="2023-10" db="EMBL/GenBank/DDBJ databases">
        <title>Genome assemblies of two species of porcelain crab, Petrolisthes cinctipes and Petrolisthes manimaculis (Anomura: Porcellanidae).</title>
        <authorList>
            <person name="Angst P."/>
        </authorList>
    </citation>
    <scope>NUCLEOTIDE SEQUENCE</scope>
    <source>
        <strain evidence="11">PB745_01</strain>
        <tissue evidence="11">Gill</tissue>
    </source>
</reference>
<evidence type="ECO:0000256" key="5">
    <source>
        <dbReference type="ARBA" id="ARBA00023136"/>
    </source>
</evidence>
<dbReference type="SMART" id="SM00409">
    <property type="entry name" value="IG"/>
    <property type="match status" value="1"/>
</dbReference>
<dbReference type="CDD" id="cd00096">
    <property type="entry name" value="Ig"/>
    <property type="match status" value="1"/>
</dbReference>
<keyword evidence="4" id="KW-0677">Repeat</keyword>
<evidence type="ECO:0000256" key="4">
    <source>
        <dbReference type="ARBA" id="ARBA00022737"/>
    </source>
</evidence>
<evidence type="ECO:0000256" key="8">
    <source>
        <dbReference type="ARBA" id="ARBA00023319"/>
    </source>
</evidence>
<dbReference type="InterPro" id="IPR013783">
    <property type="entry name" value="Ig-like_fold"/>
</dbReference>
<feature type="domain" description="Ig-like" evidence="10">
    <location>
        <begin position="100"/>
        <end position="159"/>
    </location>
</feature>
<evidence type="ECO:0000259" key="10">
    <source>
        <dbReference type="PROSITE" id="PS50835"/>
    </source>
</evidence>
<sequence>PPQFLDEESSPSHVSVQEGHNVRLVCRAKGVPKPTLSWTRQHGTPINSGLGAKVHQVDSEELMLKGVTRKDMGPYYCIARNKVPPSISKRIVLDVHLHFWRFSGQLLINSSRQETQEIHDGYTTNMSLSLKAIKPRDFGIYVCSAKNSLGETESNVRLYKINVSRETEKANESNKKNEGEVYSHEK</sequence>
<keyword evidence="12" id="KW-1185">Reference proteome</keyword>
<proteinExistence type="predicted"/>
<dbReference type="GO" id="GO:0043005">
    <property type="term" value="C:neuron projection"/>
    <property type="evidence" value="ECO:0007669"/>
    <property type="project" value="TreeGrafter"/>
</dbReference>
<keyword evidence="3" id="KW-0732">Signal</keyword>
<comment type="subcellular location">
    <subcellularLocation>
        <location evidence="1">Cell membrane</location>
    </subcellularLocation>
</comment>
<keyword evidence="7" id="KW-0325">Glycoprotein</keyword>
<dbReference type="InterPro" id="IPR007110">
    <property type="entry name" value="Ig-like_dom"/>
</dbReference>
<dbReference type="FunFam" id="2.60.40.10:FF:000328">
    <property type="entry name" value="CLUMA_CG000981, isoform A"/>
    <property type="match status" value="1"/>
</dbReference>
<dbReference type="InterPro" id="IPR051170">
    <property type="entry name" value="Neural/epithelial_adhesion"/>
</dbReference>
<feature type="non-terminal residue" evidence="11">
    <location>
        <position position="1"/>
    </location>
</feature>
<keyword evidence="2" id="KW-1003">Cell membrane</keyword>
<feature type="region of interest" description="Disordered" evidence="9">
    <location>
        <begin position="167"/>
        <end position="186"/>
    </location>
</feature>
<dbReference type="PANTHER" id="PTHR12231:SF253">
    <property type="entry name" value="DPR-INTERACTING PROTEIN ETA, ISOFORM B-RELATED"/>
    <property type="match status" value="1"/>
</dbReference>
<evidence type="ECO:0000313" key="12">
    <source>
        <dbReference type="Proteomes" id="UP001286313"/>
    </source>
</evidence>
<protein>
    <recommendedName>
        <fullName evidence="10">Ig-like domain-containing protein</fullName>
    </recommendedName>
</protein>
<dbReference type="Proteomes" id="UP001286313">
    <property type="component" value="Unassembled WGS sequence"/>
</dbReference>
<evidence type="ECO:0000256" key="6">
    <source>
        <dbReference type="ARBA" id="ARBA00023157"/>
    </source>
</evidence>
<evidence type="ECO:0000256" key="1">
    <source>
        <dbReference type="ARBA" id="ARBA00004236"/>
    </source>
</evidence>
<dbReference type="GO" id="GO:0005886">
    <property type="term" value="C:plasma membrane"/>
    <property type="evidence" value="ECO:0007669"/>
    <property type="project" value="UniProtKB-SubCell"/>
</dbReference>
<accession>A0AAE1FPD3</accession>
<dbReference type="Pfam" id="PF13927">
    <property type="entry name" value="Ig_3"/>
    <property type="match status" value="1"/>
</dbReference>
<keyword evidence="5" id="KW-0472">Membrane</keyword>
<feature type="domain" description="Ig-like" evidence="10">
    <location>
        <begin position="2"/>
        <end position="88"/>
    </location>
</feature>
<dbReference type="SUPFAM" id="SSF48726">
    <property type="entry name" value="Immunoglobulin"/>
    <property type="match status" value="2"/>
</dbReference>
<organism evidence="11 12">
    <name type="scientific">Petrolisthes cinctipes</name>
    <name type="common">Flat porcelain crab</name>
    <dbReference type="NCBI Taxonomy" id="88211"/>
    <lineage>
        <taxon>Eukaryota</taxon>
        <taxon>Metazoa</taxon>
        <taxon>Ecdysozoa</taxon>
        <taxon>Arthropoda</taxon>
        <taxon>Crustacea</taxon>
        <taxon>Multicrustacea</taxon>
        <taxon>Malacostraca</taxon>
        <taxon>Eumalacostraca</taxon>
        <taxon>Eucarida</taxon>
        <taxon>Decapoda</taxon>
        <taxon>Pleocyemata</taxon>
        <taxon>Anomura</taxon>
        <taxon>Galatheoidea</taxon>
        <taxon>Porcellanidae</taxon>
        <taxon>Petrolisthes</taxon>
    </lineage>
</organism>
<gene>
    <name evidence="11" type="ORF">Pcinc_017326</name>
</gene>
<keyword evidence="6" id="KW-1015">Disulfide bond</keyword>
<dbReference type="PROSITE" id="PS50835">
    <property type="entry name" value="IG_LIKE"/>
    <property type="match status" value="2"/>
</dbReference>
<name>A0AAE1FPD3_PETCI</name>
<dbReference type="SMART" id="SM00408">
    <property type="entry name" value="IGc2"/>
    <property type="match status" value="1"/>
</dbReference>
<comment type="caution">
    <text evidence="11">The sequence shown here is derived from an EMBL/GenBank/DDBJ whole genome shotgun (WGS) entry which is preliminary data.</text>
</comment>
<dbReference type="InterPro" id="IPR003599">
    <property type="entry name" value="Ig_sub"/>
</dbReference>
<dbReference type="InterPro" id="IPR036179">
    <property type="entry name" value="Ig-like_dom_sf"/>
</dbReference>
<keyword evidence="8" id="KW-0393">Immunoglobulin domain</keyword>
<evidence type="ECO:0000256" key="2">
    <source>
        <dbReference type="ARBA" id="ARBA00022475"/>
    </source>
</evidence>
<dbReference type="PANTHER" id="PTHR12231">
    <property type="entry name" value="CTX-RELATED TYPE I TRANSMEMBRANE PROTEIN"/>
    <property type="match status" value="1"/>
</dbReference>